<evidence type="ECO:0000313" key="5">
    <source>
        <dbReference type="EMBL" id="ASK64050.1"/>
    </source>
</evidence>
<dbReference type="PROSITE" id="PS51000">
    <property type="entry name" value="HTH_DEOR_2"/>
    <property type="match status" value="1"/>
</dbReference>
<dbReference type="EMBL" id="CP022315">
    <property type="protein sequence ID" value="ASK64050.1"/>
    <property type="molecule type" value="Genomic_DNA"/>
</dbReference>
<dbReference type="SUPFAM" id="SSF160387">
    <property type="entry name" value="NosL/MerB-like"/>
    <property type="match status" value="1"/>
</dbReference>
<dbReference type="SMART" id="SM00420">
    <property type="entry name" value="HTH_DEOR"/>
    <property type="match status" value="1"/>
</dbReference>
<dbReference type="Gene3D" id="1.10.10.10">
    <property type="entry name" value="Winged helix-like DNA-binding domain superfamily/Winged helix DNA-binding domain"/>
    <property type="match status" value="1"/>
</dbReference>
<dbReference type="OrthoDB" id="9797223at2"/>
<dbReference type="RefSeq" id="WP_089063308.1">
    <property type="nucleotide sequence ID" value="NZ_CP022315.1"/>
</dbReference>
<keyword evidence="3" id="KW-0804">Transcription</keyword>
<keyword evidence="2" id="KW-0238">DNA-binding</keyword>
<dbReference type="InterPro" id="IPR008719">
    <property type="entry name" value="N2O_reductase_NosL"/>
</dbReference>
<evidence type="ECO:0000256" key="3">
    <source>
        <dbReference type="ARBA" id="ARBA00023163"/>
    </source>
</evidence>
<dbReference type="PANTHER" id="PTHR41247:SF1">
    <property type="entry name" value="HTH-TYPE TRANSCRIPTIONAL REPRESSOR YCNK"/>
    <property type="match status" value="1"/>
</dbReference>
<dbReference type="GO" id="GO:0003700">
    <property type="term" value="F:DNA-binding transcription factor activity"/>
    <property type="evidence" value="ECO:0007669"/>
    <property type="project" value="InterPro"/>
</dbReference>
<keyword evidence="6" id="KW-1185">Reference proteome</keyword>
<sequence length="196" mass="21955">MLPLERQNRIKALIQEKQNVKISELSAMLGVSEMTIHRDLKPLIDKGIIMKTFGGITLAPEQSVKSSNSDTCVFCSRKINERLAYRLILSDNKIEMTCCAHCGLLRHRQLGNDVIQAICPDFFKQTTISASLAWYVMGASVEMGCCHPQVLTFERKEHADNFVKGFGGDVYGFSEAMEVIFQKMTGNDHCCGKQES</sequence>
<dbReference type="SUPFAM" id="SSF46785">
    <property type="entry name" value="Winged helix' DNA-binding domain"/>
    <property type="match status" value="1"/>
</dbReference>
<dbReference type="InterPro" id="IPR001034">
    <property type="entry name" value="DeoR_HTH"/>
</dbReference>
<dbReference type="InterPro" id="IPR036388">
    <property type="entry name" value="WH-like_DNA-bd_sf"/>
</dbReference>
<dbReference type="AlphaFoldDB" id="A0A220U7G5"/>
<evidence type="ECO:0000256" key="2">
    <source>
        <dbReference type="ARBA" id="ARBA00023125"/>
    </source>
</evidence>
<dbReference type="Pfam" id="PF08220">
    <property type="entry name" value="HTH_DeoR"/>
    <property type="match status" value="1"/>
</dbReference>
<evidence type="ECO:0000256" key="1">
    <source>
        <dbReference type="ARBA" id="ARBA00023015"/>
    </source>
</evidence>
<gene>
    <name evidence="5" type="ORF">CFK37_18755</name>
</gene>
<dbReference type="PRINTS" id="PR00037">
    <property type="entry name" value="HTHLACR"/>
</dbReference>
<feature type="domain" description="HTH deoR-type" evidence="4">
    <location>
        <begin position="3"/>
        <end position="58"/>
    </location>
</feature>
<dbReference type="KEGG" id="vil:CFK37_18755"/>
<evidence type="ECO:0000313" key="6">
    <source>
        <dbReference type="Proteomes" id="UP000198312"/>
    </source>
</evidence>
<dbReference type="InterPro" id="IPR036390">
    <property type="entry name" value="WH_DNA-bd_sf"/>
</dbReference>
<organism evidence="5 6">
    <name type="scientific">Virgibacillus phasianinus</name>
    <dbReference type="NCBI Taxonomy" id="2017483"/>
    <lineage>
        <taxon>Bacteria</taxon>
        <taxon>Bacillati</taxon>
        <taxon>Bacillota</taxon>
        <taxon>Bacilli</taxon>
        <taxon>Bacillales</taxon>
        <taxon>Bacillaceae</taxon>
        <taxon>Virgibacillus</taxon>
    </lineage>
</organism>
<protein>
    <submittedName>
        <fullName evidence="5">Transcriptional regulator</fullName>
    </submittedName>
</protein>
<dbReference type="Pfam" id="PF05573">
    <property type="entry name" value="NosL"/>
    <property type="match status" value="1"/>
</dbReference>
<dbReference type="Gene3D" id="3.30.70.2050">
    <property type="match status" value="1"/>
</dbReference>
<proteinExistence type="predicted"/>
<reference evidence="5 6" key="1">
    <citation type="submission" date="2017-07" db="EMBL/GenBank/DDBJ databases">
        <title>Virgibacillus sp. LM2416.</title>
        <authorList>
            <person name="Tak E.J."/>
            <person name="Bae J.-W."/>
        </authorList>
    </citation>
    <scope>NUCLEOTIDE SEQUENCE [LARGE SCALE GENOMIC DNA]</scope>
    <source>
        <strain evidence="5 6">LM2416</strain>
    </source>
</reference>
<dbReference type="PROSITE" id="PS00894">
    <property type="entry name" value="HTH_DEOR_1"/>
    <property type="match status" value="1"/>
</dbReference>
<name>A0A220U7G5_9BACI</name>
<keyword evidence="1" id="KW-0805">Transcription regulation</keyword>
<accession>A0A220U7G5</accession>
<evidence type="ECO:0000259" key="4">
    <source>
        <dbReference type="PROSITE" id="PS51000"/>
    </source>
</evidence>
<dbReference type="GO" id="GO:0003677">
    <property type="term" value="F:DNA binding"/>
    <property type="evidence" value="ECO:0007669"/>
    <property type="project" value="UniProtKB-KW"/>
</dbReference>
<dbReference type="Proteomes" id="UP000198312">
    <property type="component" value="Chromosome"/>
</dbReference>
<dbReference type="InterPro" id="IPR018356">
    <property type="entry name" value="Tscrpt_reg_HTH_DeoR_CS"/>
</dbReference>
<dbReference type="PANTHER" id="PTHR41247">
    <property type="entry name" value="HTH-TYPE TRANSCRIPTIONAL REPRESSOR YCNK"/>
    <property type="match status" value="1"/>
</dbReference>